<evidence type="ECO:0000313" key="3">
    <source>
        <dbReference type="Proteomes" id="UP000789831"/>
    </source>
</evidence>
<dbReference type="PANTHER" id="PTHR16537:SF1">
    <property type="entry name" value="PROTEIN ZNRD2"/>
    <property type="match status" value="1"/>
</dbReference>
<dbReference type="PANTHER" id="PTHR16537">
    <property type="entry name" value="SJOEGREN SYNDROME/SCLERODERMA AUTOANTIGEN 1"/>
    <property type="match status" value="1"/>
</dbReference>
<comment type="caution">
    <text evidence="2">The sequence shown here is derived from an EMBL/GenBank/DDBJ whole genome shotgun (WGS) entry which is preliminary data.</text>
</comment>
<dbReference type="Pfam" id="PF06677">
    <property type="entry name" value="Auto_anti-p27"/>
    <property type="match status" value="2"/>
</dbReference>
<reference evidence="2" key="1">
    <citation type="submission" date="2021-06" db="EMBL/GenBank/DDBJ databases">
        <authorList>
            <person name="Kallberg Y."/>
            <person name="Tangrot J."/>
            <person name="Rosling A."/>
        </authorList>
    </citation>
    <scope>NUCLEOTIDE SEQUENCE</scope>
    <source>
        <strain evidence="2">MT106</strain>
    </source>
</reference>
<evidence type="ECO:0000256" key="1">
    <source>
        <dbReference type="SAM" id="MobiDB-lite"/>
    </source>
</evidence>
<protein>
    <submittedName>
        <fullName evidence="2">2713_t:CDS:1</fullName>
    </submittedName>
</protein>
<gene>
    <name evidence="2" type="ORF">AGERDE_LOCUS4605</name>
</gene>
<proteinExistence type="predicted"/>
<dbReference type="Proteomes" id="UP000789831">
    <property type="component" value="Unassembled WGS sequence"/>
</dbReference>
<dbReference type="InterPro" id="IPR009563">
    <property type="entry name" value="SSSCA1"/>
</dbReference>
<organism evidence="2 3">
    <name type="scientific">Ambispora gerdemannii</name>
    <dbReference type="NCBI Taxonomy" id="144530"/>
    <lineage>
        <taxon>Eukaryota</taxon>
        <taxon>Fungi</taxon>
        <taxon>Fungi incertae sedis</taxon>
        <taxon>Mucoromycota</taxon>
        <taxon>Glomeromycotina</taxon>
        <taxon>Glomeromycetes</taxon>
        <taxon>Archaeosporales</taxon>
        <taxon>Ambisporaceae</taxon>
        <taxon>Ambispora</taxon>
    </lineage>
</organism>
<dbReference type="InterPro" id="IPR051888">
    <property type="entry name" value="UPF0148_domain"/>
</dbReference>
<dbReference type="AlphaFoldDB" id="A0A9N9F3Y9"/>
<sequence>MNVGICTGTSFWKRSESITNWDERDRIMEAQQNETERAANAIGKYLLGGWVMTDEACRTTSCNVPLMRSKDGTKWFCVICDGDPSNANRKPSVSQNSLYTMSQNISPNTEGDALNQTDENQARQQQSKLASHLIGQHLLQGWALIDEICPSNTCYGVPLIRARDRKKYCVICKNYYLSESELDQSRNINRIITNEIGSSQTLVKQEKKHELEEDIQYNPAKRNKIDCETQSSDTIQQLEKEAERVTLLSSQNTSKQQTDSTIFTAGSLTVSSNTSITTVEKKTIITIREKLEQLRLKLTLSNEPKEIMEICDSIKSCAQALDVLNGYSNRQMYY</sequence>
<accession>A0A9N9F3Y9</accession>
<keyword evidence="3" id="KW-1185">Reference proteome</keyword>
<feature type="region of interest" description="Disordered" evidence="1">
    <location>
        <begin position="102"/>
        <end position="127"/>
    </location>
</feature>
<evidence type="ECO:0000313" key="2">
    <source>
        <dbReference type="EMBL" id="CAG8508249.1"/>
    </source>
</evidence>
<dbReference type="OrthoDB" id="28939at2759"/>
<name>A0A9N9F3Y9_9GLOM</name>
<dbReference type="EMBL" id="CAJVPL010000544">
    <property type="protein sequence ID" value="CAG8508249.1"/>
    <property type="molecule type" value="Genomic_DNA"/>
</dbReference>